<accession>A0A5R9EFC0</accession>
<evidence type="ECO:0000256" key="8">
    <source>
        <dbReference type="RuleBase" id="RU364072"/>
    </source>
</evidence>
<dbReference type="InterPro" id="IPR050709">
    <property type="entry name" value="Biotin_Carboxyl_Carrier/Decarb"/>
</dbReference>
<gene>
    <name evidence="12" type="primary">accB</name>
    <name evidence="12" type="ORF">FEZ33_03735</name>
    <name evidence="11" type="ORF">HYQ42_08005</name>
</gene>
<feature type="region of interest" description="Disordered" evidence="9">
    <location>
        <begin position="42"/>
        <end position="67"/>
    </location>
</feature>
<dbReference type="Pfam" id="PF00364">
    <property type="entry name" value="Biotin_lipoyl"/>
    <property type="match status" value="1"/>
</dbReference>
<evidence type="ECO:0000256" key="7">
    <source>
        <dbReference type="ARBA" id="ARBA00023267"/>
    </source>
</evidence>
<proteinExistence type="predicted"/>
<reference evidence="11 14" key="2">
    <citation type="submission" date="2020-07" db="EMBL/GenBank/DDBJ databases">
        <title>Facklamia lactis sp. nov., isolated from raw milk.</title>
        <authorList>
            <person name="Doll E.V."/>
            <person name="Huptas C."/>
            <person name="Staib L."/>
            <person name="Wenning M."/>
            <person name="Scherer S."/>
        </authorList>
    </citation>
    <scope>NUCLEOTIDE SEQUENCE [LARGE SCALE GENOMIC DNA]</scope>
    <source>
        <strain evidence="11 14">DSM 104272</strain>
    </source>
</reference>
<dbReference type="EMBL" id="VBSP01000008">
    <property type="protein sequence ID" value="TLQ48772.1"/>
    <property type="molecule type" value="Genomic_DNA"/>
</dbReference>
<dbReference type="InterPro" id="IPR000089">
    <property type="entry name" value="Biotin_lipoyl"/>
</dbReference>
<evidence type="ECO:0000256" key="6">
    <source>
        <dbReference type="ARBA" id="ARBA00023160"/>
    </source>
</evidence>
<keyword evidence="14" id="KW-1185">Reference proteome</keyword>
<reference evidence="12 13" key="1">
    <citation type="submission" date="2019-05" db="EMBL/GenBank/DDBJ databases">
        <title>The metagenome of a microbial culture collection derived from dairy environment covers the genomic content of the human microbiome.</title>
        <authorList>
            <person name="Roder T."/>
            <person name="Wuthrich D."/>
            <person name="Sattari Z."/>
            <person name="Von Ah U."/>
            <person name="Bar C."/>
            <person name="Ronchi F."/>
            <person name="Macpherson A.J."/>
            <person name="Ganal-Vonarburg S.C."/>
            <person name="Bruggmann R."/>
            <person name="Vergeres G."/>
        </authorList>
    </citation>
    <scope>NUCLEOTIDE SEQUENCE [LARGE SCALE GENOMIC DNA]</scope>
    <source>
        <strain evidence="12 13">FAM 24227</strain>
    </source>
</reference>
<dbReference type="GO" id="GO:0006633">
    <property type="term" value="P:fatty acid biosynthetic process"/>
    <property type="evidence" value="ECO:0007669"/>
    <property type="project" value="UniProtKB-UniPathway"/>
</dbReference>
<dbReference type="PROSITE" id="PS50968">
    <property type="entry name" value="BIOTINYL_LIPOYL"/>
    <property type="match status" value="1"/>
</dbReference>
<comment type="function">
    <text evidence="8">This protein is a component of the acetyl coenzyme A carboxylase complex; first, biotin carboxylase catalyzes the carboxylation of the carrier protein and then the transcarboxylase transfers the carboxyl group to form malonyl-CoA.</text>
</comment>
<evidence type="ECO:0000256" key="2">
    <source>
        <dbReference type="ARBA" id="ARBA00017562"/>
    </source>
</evidence>
<dbReference type="UniPathway" id="UPA00094"/>
<keyword evidence="3 8" id="KW-0444">Lipid biosynthesis</keyword>
<dbReference type="PANTHER" id="PTHR45266:SF3">
    <property type="entry name" value="OXALOACETATE DECARBOXYLASE ALPHA CHAIN"/>
    <property type="match status" value="1"/>
</dbReference>
<evidence type="ECO:0000313" key="12">
    <source>
        <dbReference type="EMBL" id="TLQ48772.1"/>
    </source>
</evidence>
<evidence type="ECO:0000256" key="5">
    <source>
        <dbReference type="ARBA" id="ARBA00023098"/>
    </source>
</evidence>
<keyword evidence="6 8" id="KW-0275">Fatty acid biosynthesis</keyword>
<dbReference type="EMBL" id="JACCEL010000018">
    <property type="protein sequence ID" value="MBG9978732.1"/>
    <property type="molecule type" value="Genomic_DNA"/>
</dbReference>
<evidence type="ECO:0000256" key="4">
    <source>
        <dbReference type="ARBA" id="ARBA00022832"/>
    </source>
</evidence>
<organism evidence="12 13">
    <name type="scientific">Ruoffia tabacinasalis</name>
    <dbReference type="NCBI Taxonomy" id="87458"/>
    <lineage>
        <taxon>Bacteria</taxon>
        <taxon>Bacillati</taxon>
        <taxon>Bacillota</taxon>
        <taxon>Bacilli</taxon>
        <taxon>Lactobacillales</taxon>
        <taxon>Aerococcaceae</taxon>
        <taxon>Ruoffia</taxon>
    </lineage>
</organism>
<dbReference type="OrthoDB" id="9811735at2"/>
<name>A0A5R9EFC0_9LACT</name>
<dbReference type="PANTHER" id="PTHR45266">
    <property type="entry name" value="OXALOACETATE DECARBOXYLASE ALPHA CHAIN"/>
    <property type="match status" value="1"/>
</dbReference>
<dbReference type="InterPro" id="IPR001882">
    <property type="entry name" value="Biotin_BS"/>
</dbReference>
<keyword evidence="7 8" id="KW-0092">Biotin</keyword>
<keyword evidence="4 8" id="KW-0276">Fatty acid metabolism</keyword>
<sequence>MNQEQLLSLIDKLDQSSLAFLNYETDDVKLVLSKEMPKEAPVYYGQQEESKPTPTPTVEQETAPTQIDETKPVTNDIDVEEGVLITSPMVGVVYLQPNPDSDAFVKVGDTVSEGDTVVIIEAMKLMNEIQANHSGTVVEILVENETVVEFGQPIMRIK</sequence>
<dbReference type="InterPro" id="IPR001249">
    <property type="entry name" value="AcCoA_biotinCC"/>
</dbReference>
<evidence type="ECO:0000256" key="1">
    <source>
        <dbReference type="ARBA" id="ARBA00005194"/>
    </source>
</evidence>
<feature type="compositionally biased region" description="Polar residues" evidence="9">
    <location>
        <begin position="56"/>
        <end position="67"/>
    </location>
</feature>
<dbReference type="GO" id="GO:0009317">
    <property type="term" value="C:acetyl-CoA carboxylase complex"/>
    <property type="evidence" value="ECO:0007669"/>
    <property type="project" value="InterPro"/>
</dbReference>
<dbReference type="CDD" id="cd06850">
    <property type="entry name" value="biotinyl_domain"/>
    <property type="match status" value="1"/>
</dbReference>
<keyword evidence="5 8" id="KW-0443">Lipid metabolism</keyword>
<feature type="domain" description="Lipoyl-binding" evidence="10">
    <location>
        <begin position="82"/>
        <end position="158"/>
    </location>
</feature>
<dbReference type="Proteomes" id="UP000306420">
    <property type="component" value="Unassembled WGS sequence"/>
</dbReference>
<evidence type="ECO:0000256" key="3">
    <source>
        <dbReference type="ARBA" id="ARBA00022516"/>
    </source>
</evidence>
<evidence type="ECO:0000259" key="10">
    <source>
        <dbReference type="PROSITE" id="PS50968"/>
    </source>
</evidence>
<dbReference type="GO" id="GO:0003989">
    <property type="term" value="F:acetyl-CoA carboxylase activity"/>
    <property type="evidence" value="ECO:0007669"/>
    <property type="project" value="InterPro"/>
</dbReference>
<evidence type="ECO:0000313" key="11">
    <source>
        <dbReference type="EMBL" id="MBG9978732.1"/>
    </source>
</evidence>
<evidence type="ECO:0000313" key="13">
    <source>
        <dbReference type="Proteomes" id="UP000306420"/>
    </source>
</evidence>
<dbReference type="NCBIfam" id="TIGR00531">
    <property type="entry name" value="BCCP"/>
    <property type="match status" value="1"/>
</dbReference>
<comment type="pathway">
    <text evidence="1 8">Lipid metabolism; fatty acid biosynthesis.</text>
</comment>
<dbReference type="Gene3D" id="2.40.50.100">
    <property type="match status" value="1"/>
</dbReference>
<dbReference type="InterPro" id="IPR011053">
    <property type="entry name" value="Single_hybrid_motif"/>
</dbReference>
<comment type="caution">
    <text evidence="12">The sequence shown here is derived from an EMBL/GenBank/DDBJ whole genome shotgun (WGS) entry which is preliminary data.</text>
</comment>
<dbReference type="PROSITE" id="PS00188">
    <property type="entry name" value="BIOTIN"/>
    <property type="match status" value="1"/>
</dbReference>
<evidence type="ECO:0000256" key="9">
    <source>
        <dbReference type="SAM" id="MobiDB-lite"/>
    </source>
</evidence>
<dbReference type="SUPFAM" id="SSF51230">
    <property type="entry name" value="Single hybrid motif"/>
    <property type="match status" value="1"/>
</dbReference>
<dbReference type="Proteomes" id="UP000823401">
    <property type="component" value="Unassembled WGS sequence"/>
</dbReference>
<dbReference type="PRINTS" id="PR01071">
    <property type="entry name" value="ACOABIOTINCC"/>
</dbReference>
<dbReference type="FunFam" id="2.40.50.100:FF:000003">
    <property type="entry name" value="Acetyl-CoA carboxylase biotin carboxyl carrier protein"/>
    <property type="match status" value="1"/>
</dbReference>
<protein>
    <recommendedName>
        <fullName evidence="2 8">Biotin carboxyl carrier protein of acetyl-CoA carboxylase</fullName>
    </recommendedName>
</protein>
<dbReference type="AlphaFoldDB" id="A0A5R9EFC0"/>
<dbReference type="RefSeq" id="WP_138404060.1">
    <property type="nucleotide sequence ID" value="NZ_JACCEL010000018.1"/>
</dbReference>
<evidence type="ECO:0000313" key="14">
    <source>
        <dbReference type="Proteomes" id="UP000823401"/>
    </source>
</evidence>